<comment type="caution">
    <text evidence="2">The sequence shown here is derived from an EMBL/GenBank/DDBJ whole genome shotgun (WGS) entry which is preliminary data.</text>
</comment>
<gene>
    <name evidence="2" type="ORF">LSAT_V11C700342400</name>
</gene>
<accession>A0A9R1X459</accession>
<keyword evidence="3" id="KW-1185">Reference proteome</keyword>
<reference evidence="2 3" key="1">
    <citation type="journal article" date="2017" name="Nat. Commun.">
        <title>Genome assembly with in vitro proximity ligation data and whole-genome triplication in lettuce.</title>
        <authorList>
            <person name="Reyes-Chin-Wo S."/>
            <person name="Wang Z."/>
            <person name="Yang X."/>
            <person name="Kozik A."/>
            <person name="Arikit S."/>
            <person name="Song C."/>
            <person name="Xia L."/>
            <person name="Froenicke L."/>
            <person name="Lavelle D.O."/>
            <person name="Truco M.J."/>
            <person name="Xia R."/>
            <person name="Zhu S."/>
            <person name="Xu C."/>
            <person name="Xu H."/>
            <person name="Xu X."/>
            <person name="Cox K."/>
            <person name="Korf I."/>
            <person name="Meyers B.C."/>
            <person name="Michelmore R.W."/>
        </authorList>
    </citation>
    <scope>NUCLEOTIDE SEQUENCE [LARGE SCALE GENOMIC DNA]</scope>
    <source>
        <strain evidence="3">cv. Salinas</strain>
        <tissue evidence="2">Seedlings</tissue>
    </source>
</reference>
<evidence type="ECO:0000313" key="3">
    <source>
        <dbReference type="Proteomes" id="UP000235145"/>
    </source>
</evidence>
<protein>
    <submittedName>
        <fullName evidence="2">Uncharacterized protein</fullName>
    </submittedName>
</protein>
<feature type="region of interest" description="Disordered" evidence="1">
    <location>
        <begin position="31"/>
        <end position="70"/>
    </location>
</feature>
<organism evidence="2 3">
    <name type="scientific">Lactuca sativa</name>
    <name type="common">Garden lettuce</name>
    <dbReference type="NCBI Taxonomy" id="4236"/>
    <lineage>
        <taxon>Eukaryota</taxon>
        <taxon>Viridiplantae</taxon>
        <taxon>Streptophyta</taxon>
        <taxon>Embryophyta</taxon>
        <taxon>Tracheophyta</taxon>
        <taxon>Spermatophyta</taxon>
        <taxon>Magnoliopsida</taxon>
        <taxon>eudicotyledons</taxon>
        <taxon>Gunneridae</taxon>
        <taxon>Pentapetalae</taxon>
        <taxon>asterids</taxon>
        <taxon>campanulids</taxon>
        <taxon>Asterales</taxon>
        <taxon>Asteraceae</taxon>
        <taxon>Cichorioideae</taxon>
        <taxon>Cichorieae</taxon>
        <taxon>Lactucinae</taxon>
        <taxon>Lactuca</taxon>
    </lineage>
</organism>
<evidence type="ECO:0000313" key="2">
    <source>
        <dbReference type="EMBL" id="KAJ0197829.1"/>
    </source>
</evidence>
<dbReference type="Proteomes" id="UP000235145">
    <property type="component" value="Unassembled WGS sequence"/>
</dbReference>
<dbReference type="AlphaFoldDB" id="A0A9R1X459"/>
<name>A0A9R1X459_LACSA</name>
<proteinExistence type="predicted"/>
<evidence type="ECO:0000256" key="1">
    <source>
        <dbReference type="SAM" id="MobiDB-lite"/>
    </source>
</evidence>
<dbReference type="EMBL" id="NBSK02000007">
    <property type="protein sequence ID" value="KAJ0197829.1"/>
    <property type="molecule type" value="Genomic_DNA"/>
</dbReference>
<sequence>MKSDSGAGSKLLIDSPKSITVTSLVKKFESEAISHEPKNLNEVSNLDTPKMDKKLSDSPSNVGNEDIQIDSKDLNSSIESDDAELKLFVSPSPVKSDCDVSPMNFPGFFNSVKMEEGVMNVLSSPVLEFEKDIAQHCSLGEKNAMMTFWNCLTVNEKEGFVHGLRFTKKKYNSGNEPEGSIVDSIDDVKRISLVSQRNELLLNWKDLSSKKKEKVFHKLCTSKMKKKVEPNFGKNRIPIKPSSTLFPAAITMKKSSEYEASDGLQKVGETVINLFPEGDPNLNLDEPVTVDLINVCSMQSLVKDKKRKKKD</sequence>